<reference evidence="1" key="1">
    <citation type="submission" date="2021-05" db="EMBL/GenBank/DDBJ databases">
        <authorList>
            <person name="Alioto T."/>
            <person name="Alioto T."/>
            <person name="Gomez Garrido J."/>
        </authorList>
    </citation>
    <scope>NUCLEOTIDE SEQUENCE</scope>
</reference>
<organism evidence="1">
    <name type="scientific">Culex pipiens</name>
    <name type="common">House mosquito</name>
    <dbReference type="NCBI Taxonomy" id="7175"/>
    <lineage>
        <taxon>Eukaryota</taxon>
        <taxon>Metazoa</taxon>
        <taxon>Ecdysozoa</taxon>
        <taxon>Arthropoda</taxon>
        <taxon>Hexapoda</taxon>
        <taxon>Insecta</taxon>
        <taxon>Pterygota</taxon>
        <taxon>Neoptera</taxon>
        <taxon>Endopterygota</taxon>
        <taxon>Diptera</taxon>
        <taxon>Nematocera</taxon>
        <taxon>Culicoidea</taxon>
        <taxon>Culicidae</taxon>
        <taxon>Culicinae</taxon>
        <taxon>Culicini</taxon>
        <taxon>Culex</taxon>
        <taxon>Culex</taxon>
    </lineage>
</organism>
<evidence type="ECO:0000313" key="1">
    <source>
        <dbReference type="EMBL" id="CAG6532483.1"/>
    </source>
</evidence>
<dbReference type="AlphaFoldDB" id="A0A8D8HD08"/>
<name>A0A8D8HD08_CULPI</name>
<proteinExistence type="predicted"/>
<dbReference type="EMBL" id="HBUE01206946">
    <property type="protein sequence ID" value="CAG6532483.1"/>
    <property type="molecule type" value="Transcribed_RNA"/>
</dbReference>
<sequence length="142" mass="16155">MVVVLLVLLPLILLDRYLKLLLQLQRLLIRRKGNVLLVQTLHYVVVLFIRTPQKLTPREANLRQFVRTVLLMVQLLLLLGHQSLRLAKQHHFIEERLALAAVLAELVEVVQLADALAADQLEVGGVTDLERYAVQDLFGQLA</sequence>
<accession>A0A8D8HD08</accession>
<dbReference type="EMBL" id="HBUE01313249">
    <property type="protein sequence ID" value="CAG6584355.1"/>
    <property type="molecule type" value="Transcribed_RNA"/>
</dbReference>
<protein>
    <submittedName>
        <fullName evidence="1">(northern house mosquito) hypothetical protein</fullName>
    </submittedName>
</protein>